<reference evidence="1" key="1">
    <citation type="submission" date="2020-04" db="EMBL/GenBank/DDBJ databases">
        <authorList>
            <person name="Chiriac C."/>
            <person name="Salcher M."/>
            <person name="Ghai R."/>
            <person name="Kavagutti S V."/>
        </authorList>
    </citation>
    <scope>NUCLEOTIDE SEQUENCE</scope>
</reference>
<accession>A0A6J5M7T5</accession>
<proteinExistence type="predicted"/>
<gene>
    <name evidence="1" type="ORF">UFOVP418_16</name>
</gene>
<dbReference type="EMBL" id="LR796391">
    <property type="protein sequence ID" value="CAB4141423.1"/>
    <property type="molecule type" value="Genomic_DNA"/>
</dbReference>
<organism evidence="1">
    <name type="scientific">uncultured Caudovirales phage</name>
    <dbReference type="NCBI Taxonomy" id="2100421"/>
    <lineage>
        <taxon>Viruses</taxon>
        <taxon>Duplodnaviria</taxon>
        <taxon>Heunggongvirae</taxon>
        <taxon>Uroviricota</taxon>
        <taxon>Caudoviricetes</taxon>
        <taxon>Peduoviridae</taxon>
        <taxon>Maltschvirus</taxon>
        <taxon>Maltschvirus maltsch</taxon>
    </lineage>
</organism>
<protein>
    <submittedName>
        <fullName evidence="1">Uncharacterized protein</fullName>
    </submittedName>
</protein>
<evidence type="ECO:0000313" key="1">
    <source>
        <dbReference type="EMBL" id="CAB4141423.1"/>
    </source>
</evidence>
<sequence>MHWLSQSSTGLHTTPRSDVFTYKGQTFAAYPIAVKLRNVDKAKEIMGRINEIANKAGEAQERNVWKTALTKFPELTMYVSLNGQYNAATIMERVRQNQEAYKRDHEGVEDAPAFNQDAAIEEAKGWCANRIQQMLMTTPELGKLIAFQSGAYPTTVEALTAGIDIVREIVDRTKTPPETVALIDQPVEHDFWQDIDAGEVASFIDSFRGQYQ</sequence>
<name>A0A6J5M7T5_9CAUD</name>